<feature type="chain" id="PRO_5037449029" description="Knottin scorpion toxin-like domain-containing protein" evidence="1">
    <location>
        <begin position="23"/>
        <end position="96"/>
    </location>
</feature>
<dbReference type="Proteomes" id="UP000807115">
    <property type="component" value="Chromosome 5"/>
</dbReference>
<feature type="signal peptide" evidence="1">
    <location>
        <begin position="1"/>
        <end position="22"/>
    </location>
</feature>
<evidence type="ECO:0000313" key="2">
    <source>
        <dbReference type="EMBL" id="KAG0530472.1"/>
    </source>
</evidence>
<name>A0A921UFW9_SORBI</name>
<dbReference type="PROSITE" id="PS51257">
    <property type="entry name" value="PROKAR_LIPOPROTEIN"/>
    <property type="match status" value="1"/>
</dbReference>
<gene>
    <name evidence="2" type="ORF">BDA96_05G189500</name>
</gene>
<reference evidence="2" key="1">
    <citation type="journal article" date="2019" name="BMC Genomics">
        <title>A new reference genome for Sorghum bicolor reveals high levels of sequence similarity between sweet and grain genotypes: implications for the genetics of sugar metabolism.</title>
        <authorList>
            <person name="Cooper E.A."/>
            <person name="Brenton Z.W."/>
            <person name="Flinn B.S."/>
            <person name="Jenkins J."/>
            <person name="Shu S."/>
            <person name="Flowers D."/>
            <person name="Luo F."/>
            <person name="Wang Y."/>
            <person name="Xia P."/>
            <person name="Barry K."/>
            <person name="Daum C."/>
            <person name="Lipzen A."/>
            <person name="Yoshinaga Y."/>
            <person name="Schmutz J."/>
            <person name="Saski C."/>
            <person name="Vermerris W."/>
            <person name="Kresovich S."/>
        </authorList>
    </citation>
    <scope>NUCLEOTIDE SEQUENCE</scope>
</reference>
<comment type="caution">
    <text evidence="2">The sequence shown here is derived from an EMBL/GenBank/DDBJ whole genome shotgun (WGS) entry which is preliminary data.</text>
</comment>
<accession>A0A921UFW9</accession>
<sequence length="96" mass="10746">MRTECTALCIVLVIMSSTLSSCYPTLVLNFHLHRCTEARCQTKCLDYANKYHLGVKNSQCYKANLCHCECSAKNHLPHTTEIMGLADAEDDNGCFV</sequence>
<organism evidence="2 3">
    <name type="scientific">Sorghum bicolor</name>
    <name type="common">Sorghum</name>
    <name type="synonym">Sorghum vulgare</name>
    <dbReference type="NCBI Taxonomy" id="4558"/>
    <lineage>
        <taxon>Eukaryota</taxon>
        <taxon>Viridiplantae</taxon>
        <taxon>Streptophyta</taxon>
        <taxon>Embryophyta</taxon>
        <taxon>Tracheophyta</taxon>
        <taxon>Spermatophyta</taxon>
        <taxon>Magnoliopsida</taxon>
        <taxon>Liliopsida</taxon>
        <taxon>Poales</taxon>
        <taxon>Poaceae</taxon>
        <taxon>PACMAD clade</taxon>
        <taxon>Panicoideae</taxon>
        <taxon>Andropogonodae</taxon>
        <taxon>Andropogoneae</taxon>
        <taxon>Sorghinae</taxon>
        <taxon>Sorghum</taxon>
    </lineage>
</organism>
<dbReference type="AlphaFoldDB" id="A0A921UFW9"/>
<evidence type="ECO:0000313" key="3">
    <source>
        <dbReference type="Proteomes" id="UP000807115"/>
    </source>
</evidence>
<evidence type="ECO:0000256" key="1">
    <source>
        <dbReference type="SAM" id="SignalP"/>
    </source>
</evidence>
<protein>
    <recommendedName>
        <fullName evidence="4">Knottin scorpion toxin-like domain-containing protein</fullName>
    </recommendedName>
</protein>
<proteinExistence type="predicted"/>
<reference evidence="2" key="2">
    <citation type="submission" date="2020-10" db="EMBL/GenBank/DDBJ databases">
        <authorList>
            <person name="Cooper E.A."/>
            <person name="Brenton Z.W."/>
            <person name="Flinn B.S."/>
            <person name="Jenkins J."/>
            <person name="Shu S."/>
            <person name="Flowers D."/>
            <person name="Luo F."/>
            <person name="Wang Y."/>
            <person name="Xia P."/>
            <person name="Barry K."/>
            <person name="Daum C."/>
            <person name="Lipzen A."/>
            <person name="Yoshinaga Y."/>
            <person name="Schmutz J."/>
            <person name="Saski C."/>
            <person name="Vermerris W."/>
            <person name="Kresovich S."/>
        </authorList>
    </citation>
    <scope>NUCLEOTIDE SEQUENCE</scope>
</reference>
<keyword evidence="1" id="KW-0732">Signal</keyword>
<dbReference type="EMBL" id="CM027684">
    <property type="protein sequence ID" value="KAG0530472.1"/>
    <property type="molecule type" value="Genomic_DNA"/>
</dbReference>
<evidence type="ECO:0008006" key="4">
    <source>
        <dbReference type="Google" id="ProtNLM"/>
    </source>
</evidence>